<evidence type="ECO:0000313" key="3">
    <source>
        <dbReference type="Proteomes" id="UP001595812"/>
    </source>
</evidence>
<comment type="caution">
    <text evidence="2">The sequence shown here is derived from an EMBL/GenBank/DDBJ whole genome shotgun (WGS) entry which is preliminary data.</text>
</comment>
<name>A0ABV8ADL4_9FLAO</name>
<dbReference type="EMBL" id="JBHSAT010000004">
    <property type="protein sequence ID" value="MFC3876182.1"/>
    <property type="molecule type" value="Genomic_DNA"/>
</dbReference>
<organism evidence="2 3">
    <name type="scientific">Winogradskyella maritima</name>
    <dbReference type="NCBI Taxonomy" id="1517766"/>
    <lineage>
        <taxon>Bacteria</taxon>
        <taxon>Pseudomonadati</taxon>
        <taxon>Bacteroidota</taxon>
        <taxon>Flavobacteriia</taxon>
        <taxon>Flavobacteriales</taxon>
        <taxon>Flavobacteriaceae</taxon>
        <taxon>Winogradskyella</taxon>
    </lineage>
</organism>
<proteinExistence type="predicted"/>
<protein>
    <submittedName>
        <fullName evidence="2">SDR family oxidoreductase</fullName>
    </submittedName>
</protein>
<dbReference type="InterPro" id="IPR029903">
    <property type="entry name" value="RmlD-like-bd"/>
</dbReference>
<dbReference type="InterPro" id="IPR036291">
    <property type="entry name" value="NAD(P)-bd_dom_sf"/>
</dbReference>
<evidence type="ECO:0000313" key="2">
    <source>
        <dbReference type="EMBL" id="MFC3876182.1"/>
    </source>
</evidence>
<reference evidence="3" key="1">
    <citation type="journal article" date="2019" name="Int. J. Syst. Evol. Microbiol.">
        <title>The Global Catalogue of Microorganisms (GCM) 10K type strain sequencing project: providing services to taxonomists for standard genome sequencing and annotation.</title>
        <authorList>
            <consortium name="The Broad Institute Genomics Platform"/>
            <consortium name="The Broad Institute Genome Sequencing Center for Infectious Disease"/>
            <person name="Wu L."/>
            <person name="Ma J."/>
        </authorList>
    </citation>
    <scope>NUCLEOTIDE SEQUENCE [LARGE SCALE GENOMIC DNA]</scope>
    <source>
        <strain evidence="3">CECT 8979</strain>
    </source>
</reference>
<dbReference type="Pfam" id="PF04321">
    <property type="entry name" value="RmlD_sub_bind"/>
    <property type="match status" value="1"/>
</dbReference>
<dbReference type="Proteomes" id="UP001595812">
    <property type="component" value="Unassembled WGS sequence"/>
</dbReference>
<keyword evidence="3" id="KW-1185">Reference proteome</keyword>
<dbReference type="PANTHER" id="PTHR43242:SF1">
    <property type="entry name" value="NAD(P)-BINDING ROSSMANN-FOLD SUPERFAMILY PROTEIN"/>
    <property type="match status" value="1"/>
</dbReference>
<dbReference type="PANTHER" id="PTHR43242">
    <property type="entry name" value="NAD(P)-BINDING ROSSMANN-FOLD SUPERFAMILY PROTEIN"/>
    <property type="match status" value="1"/>
</dbReference>
<dbReference type="Gene3D" id="3.90.25.10">
    <property type="entry name" value="UDP-galactose 4-epimerase, domain 1"/>
    <property type="match status" value="1"/>
</dbReference>
<sequence length="298" mass="33593">MRILVTGASGMLGATLCKSLSKAHKVYATGGSAFYDASVDYKVFDFLNGDYTELIEWSRPEVIILSGALTNGSICQKNPRQAYEANGFSIKSFLNNTTEDVKIIYISTDAVFPSRLSMATEEDVVSPESIYGRSKELGEYFVSNSGRSFCTIRTTIVGLNDNVSKKGFLEWIIESSKAEIEIGLFDDVYFTPITIWQLANEIEYLVGLNRLPNEILHIVGTDRITKYNFGIQLLDTLGLGKNCVNRSFIVDMKDRAKRSTDQTLDSSYYQTKFCRKLPNMQDIMISIKQNYEEHQTRT</sequence>
<feature type="domain" description="RmlD-like substrate binding" evidence="1">
    <location>
        <begin position="1"/>
        <end position="282"/>
    </location>
</feature>
<dbReference type="Gene3D" id="3.40.50.720">
    <property type="entry name" value="NAD(P)-binding Rossmann-like Domain"/>
    <property type="match status" value="1"/>
</dbReference>
<accession>A0ABV8ADL4</accession>
<evidence type="ECO:0000259" key="1">
    <source>
        <dbReference type="Pfam" id="PF04321"/>
    </source>
</evidence>
<gene>
    <name evidence="2" type="ORF">ACFOSX_02965</name>
</gene>
<dbReference type="RefSeq" id="WP_386096858.1">
    <property type="nucleotide sequence ID" value="NZ_JBHSAT010000004.1"/>
</dbReference>
<dbReference type="SUPFAM" id="SSF51735">
    <property type="entry name" value="NAD(P)-binding Rossmann-fold domains"/>
    <property type="match status" value="1"/>
</dbReference>